<evidence type="ECO:0000256" key="8">
    <source>
        <dbReference type="ARBA" id="ARBA00022729"/>
    </source>
</evidence>
<dbReference type="SUPFAM" id="SSF56931">
    <property type="entry name" value="Outer membrane phospholipase A (OMPLA)"/>
    <property type="match status" value="1"/>
</dbReference>
<dbReference type="EMBL" id="JAHYBX010000001">
    <property type="protein sequence ID" value="MCA1854604.1"/>
    <property type="molecule type" value="Genomic_DNA"/>
</dbReference>
<dbReference type="EC" id="3.1.1.4" evidence="15"/>
<feature type="signal peptide" evidence="15">
    <location>
        <begin position="1"/>
        <end position="21"/>
    </location>
</feature>
<protein>
    <recommendedName>
        <fullName evidence="15">Phospholipase A1</fullName>
        <ecNumber evidence="15">3.1.1.32</ecNumber>
        <ecNumber evidence="15">3.1.1.4</ecNumber>
    </recommendedName>
    <alternativeName>
        <fullName evidence="15">Phosphatidylcholine 1-acylhydrolase</fullName>
    </alternativeName>
</protein>
<gene>
    <name evidence="17" type="ORF">LE190_01510</name>
</gene>
<evidence type="ECO:0000256" key="6">
    <source>
        <dbReference type="ARBA" id="ARBA00022692"/>
    </source>
</evidence>
<dbReference type="RefSeq" id="WP_225237059.1">
    <property type="nucleotide sequence ID" value="NZ_JAHYBX010000001.1"/>
</dbReference>
<comment type="catalytic activity">
    <reaction evidence="1 15">
        <text>a 1,2-diacyl-sn-glycero-3-phosphocholine + H2O = a 2-acyl-sn-glycero-3-phosphocholine + a fatty acid + H(+)</text>
        <dbReference type="Rhea" id="RHEA:18689"/>
        <dbReference type="ChEBI" id="CHEBI:15377"/>
        <dbReference type="ChEBI" id="CHEBI:15378"/>
        <dbReference type="ChEBI" id="CHEBI:28868"/>
        <dbReference type="ChEBI" id="CHEBI:57643"/>
        <dbReference type="ChEBI" id="CHEBI:57875"/>
        <dbReference type="EC" id="3.1.1.32"/>
    </reaction>
</comment>
<evidence type="ECO:0000313" key="17">
    <source>
        <dbReference type="EMBL" id="MCA1854604.1"/>
    </source>
</evidence>
<comment type="caution">
    <text evidence="17">The sequence shown here is derived from an EMBL/GenBank/DDBJ whole genome shotgun (WGS) entry which is preliminary data.</text>
</comment>
<evidence type="ECO:0000256" key="5">
    <source>
        <dbReference type="ARBA" id="ARBA00022452"/>
    </source>
</evidence>
<feature type="region of interest" description="Disordered" evidence="16">
    <location>
        <begin position="67"/>
        <end position="89"/>
    </location>
</feature>
<evidence type="ECO:0000256" key="9">
    <source>
        <dbReference type="ARBA" id="ARBA00022801"/>
    </source>
</evidence>
<dbReference type="PRINTS" id="PR01486">
    <property type="entry name" value="PHPHLIPASEA1"/>
</dbReference>
<evidence type="ECO:0000256" key="1">
    <source>
        <dbReference type="ARBA" id="ARBA00000111"/>
    </source>
</evidence>
<feature type="chain" id="PRO_5044985259" description="Phospholipase A1" evidence="15">
    <location>
        <begin position="22"/>
        <end position="372"/>
    </location>
</feature>
<keyword evidence="12 15" id="KW-0443">Lipid metabolism</keyword>
<evidence type="ECO:0000256" key="13">
    <source>
        <dbReference type="ARBA" id="ARBA00023136"/>
    </source>
</evidence>
<keyword evidence="6" id="KW-0812">Transmembrane</keyword>
<evidence type="ECO:0000256" key="16">
    <source>
        <dbReference type="SAM" id="MobiDB-lite"/>
    </source>
</evidence>
<proteinExistence type="inferred from homology"/>
<keyword evidence="13" id="KW-0472">Membrane</keyword>
<dbReference type="InterPro" id="IPR003187">
    <property type="entry name" value="PLipase_A1"/>
</dbReference>
<keyword evidence="18" id="KW-1185">Reference proteome</keyword>
<evidence type="ECO:0000256" key="2">
    <source>
        <dbReference type="ARBA" id="ARBA00001604"/>
    </source>
</evidence>
<accession>A0ABS7Y8F8</accession>
<dbReference type="CDD" id="cd00541">
    <property type="entry name" value="OMPLA"/>
    <property type="match status" value="1"/>
</dbReference>
<evidence type="ECO:0000256" key="7">
    <source>
        <dbReference type="ARBA" id="ARBA00022723"/>
    </source>
</evidence>
<keyword evidence="14 15" id="KW-0998">Cell outer membrane</keyword>
<dbReference type="InterPro" id="IPR036541">
    <property type="entry name" value="PLipase_A1_sf"/>
</dbReference>
<dbReference type="PANTHER" id="PTHR40457">
    <property type="entry name" value="PHOSPHOLIPASE A1"/>
    <property type="match status" value="1"/>
</dbReference>
<keyword evidence="11 15" id="KW-0442">Lipid degradation</keyword>
<comment type="similarity">
    <text evidence="3 15">Belongs to the phospholipase A1 family.</text>
</comment>
<reference evidence="17 18" key="1">
    <citation type="submission" date="2021-07" db="EMBL/GenBank/DDBJ databases">
        <title>Characterization of Violacein-producing bacteria and related species.</title>
        <authorList>
            <person name="Wilson H.S."/>
            <person name="De Leon M.E."/>
        </authorList>
    </citation>
    <scope>NUCLEOTIDE SEQUENCE [LARGE SCALE GENOMIC DNA]</scope>
    <source>
        <strain evidence="17 18">HSC-2F05</strain>
    </source>
</reference>
<keyword evidence="9 15" id="KW-0378">Hydrolase</keyword>
<keyword evidence="10 15" id="KW-0106">Calcium</keyword>
<evidence type="ECO:0000256" key="10">
    <source>
        <dbReference type="ARBA" id="ARBA00022837"/>
    </source>
</evidence>
<evidence type="ECO:0000256" key="14">
    <source>
        <dbReference type="ARBA" id="ARBA00023237"/>
    </source>
</evidence>
<evidence type="ECO:0000256" key="3">
    <source>
        <dbReference type="ARBA" id="ARBA00010525"/>
    </source>
</evidence>
<dbReference type="PANTHER" id="PTHR40457:SF1">
    <property type="entry name" value="PHOSPHOLIPASE A1"/>
    <property type="match status" value="1"/>
</dbReference>
<evidence type="ECO:0000256" key="15">
    <source>
        <dbReference type="RuleBase" id="RU366027"/>
    </source>
</evidence>
<evidence type="ECO:0000256" key="4">
    <source>
        <dbReference type="ARBA" id="ARBA00011702"/>
    </source>
</evidence>
<comment type="subcellular location">
    <subcellularLocation>
        <location evidence="15">Cell outer membrane</location>
        <topology evidence="15">Multi-pass membrane protein</topology>
    </subcellularLocation>
    <text evidence="15">One of the very few enzymes located there.</text>
</comment>
<keyword evidence="5" id="KW-1134">Transmembrane beta strand</keyword>
<comment type="function">
    <text evidence="15">Hydrolysis of phosphatidylcholine with phospholipase A2 (EC 3.1.1.4) and phospholipase A1 (EC 3.1.1.32) activities.</text>
</comment>
<comment type="subunit">
    <text evidence="4 15">Homodimer; dimerization is reversible, and the dimeric form is the active one.</text>
</comment>
<evidence type="ECO:0000256" key="12">
    <source>
        <dbReference type="ARBA" id="ARBA00023098"/>
    </source>
</evidence>
<organism evidence="17 18">
    <name type="scientific">Massilia hydrophila</name>
    <dbReference type="NCBI Taxonomy" id="3044279"/>
    <lineage>
        <taxon>Bacteria</taxon>
        <taxon>Pseudomonadati</taxon>
        <taxon>Pseudomonadota</taxon>
        <taxon>Betaproteobacteria</taxon>
        <taxon>Burkholderiales</taxon>
        <taxon>Oxalobacteraceae</taxon>
        <taxon>Telluria group</taxon>
        <taxon>Massilia</taxon>
    </lineage>
</organism>
<dbReference type="Gene3D" id="2.40.230.10">
    <property type="entry name" value="Phospholipase A1"/>
    <property type="match status" value="1"/>
</dbReference>
<dbReference type="Proteomes" id="UP001198602">
    <property type="component" value="Unassembled WGS sequence"/>
</dbReference>
<sequence length="372" mass="40719">MQVKSLPAALLPFLLASPVLAQQSAPSLTQQLGDCTRLTDTSARLACFDSLAAAHGATAAAPAAPVAASGAEPAPPPIASATPGQAPTAFPARILPNPSASVDPTVEAAAEYTMASHWELDDKHKRGIFVFRPHNPNYLIGARTYSPNEAPYKPFRAADFTGKLSHAELQYQLGFKMKAIETAFSLPVDVWFGYTQNSFWQAGNREASSPFRETNYQPEVMLVTPLNVSVFGANLKYLNLGLNHQSNGQASSLSRSWNRIYAQVGLERGRLALTGRVWKRINESLEDDNNPDIVDYMGRMELSGSYRMDGHEFSAMVRHNFHTSKSATQLGWAFPLVGPLKGYVHWFSGYGQSLIDYNYFQRTIGAGVVVQY</sequence>
<dbReference type="EC" id="3.1.1.32" evidence="15"/>
<comment type="cofactor">
    <cofactor evidence="15">
        <name>Ca(2+)</name>
        <dbReference type="ChEBI" id="CHEBI:29108"/>
    </cofactor>
    <text evidence="15">Binds 1 Ca(2+) ion per monomer. In the dimeric form the Ca(2+) is bound by different amino acids with binding of each Ca(2+) shared with ligands coming from each monomer. The Ca(2+) ion may have a role in catalysis.</text>
</comment>
<evidence type="ECO:0000256" key="11">
    <source>
        <dbReference type="ARBA" id="ARBA00022963"/>
    </source>
</evidence>
<dbReference type="Pfam" id="PF02253">
    <property type="entry name" value="PLA1"/>
    <property type="match status" value="1"/>
</dbReference>
<comment type="catalytic activity">
    <reaction evidence="2 15">
        <text>a 1,2-diacyl-sn-glycero-3-phosphocholine + H2O = a 1-acyl-sn-glycero-3-phosphocholine + a fatty acid + H(+)</text>
        <dbReference type="Rhea" id="RHEA:15801"/>
        <dbReference type="ChEBI" id="CHEBI:15377"/>
        <dbReference type="ChEBI" id="CHEBI:15378"/>
        <dbReference type="ChEBI" id="CHEBI:28868"/>
        <dbReference type="ChEBI" id="CHEBI:57643"/>
        <dbReference type="ChEBI" id="CHEBI:58168"/>
        <dbReference type="EC" id="3.1.1.4"/>
    </reaction>
</comment>
<keyword evidence="7 15" id="KW-0479">Metal-binding</keyword>
<evidence type="ECO:0000313" key="18">
    <source>
        <dbReference type="Proteomes" id="UP001198602"/>
    </source>
</evidence>
<name>A0ABS7Y8F8_9BURK</name>
<keyword evidence="8 15" id="KW-0732">Signal</keyword>